<keyword evidence="2" id="KW-1185">Reference proteome</keyword>
<organism evidence="1 2">
    <name type="scientific">Stylonychia lemnae</name>
    <name type="common">Ciliate</name>
    <dbReference type="NCBI Taxonomy" id="5949"/>
    <lineage>
        <taxon>Eukaryota</taxon>
        <taxon>Sar</taxon>
        <taxon>Alveolata</taxon>
        <taxon>Ciliophora</taxon>
        <taxon>Intramacronucleata</taxon>
        <taxon>Spirotrichea</taxon>
        <taxon>Stichotrichia</taxon>
        <taxon>Sporadotrichida</taxon>
        <taxon>Oxytrichidae</taxon>
        <taxon>Stylonychinae</taxon>
        <taxon>Stylonychia</taxon>
    </lineage>
</organism>
<name>A0A078A9U6_STYLE</name>
<evidence type="ECO:0000313" key="1">
    <source>
        <dbReference type="EMBL" id="CDW77568.1"/>
    </source>
</evidence>
<dbReference type="InParanoid" id="A0A078A9U6"/>
<accession>A0A078A9U6</accession>
<gene>
    <name evidence="1" type="primary">Contig17527.g18648</name>
    <name evidence="1" type="ORF">STYLEM_6531</name>
</gene>
<reference evidence="1 2" key="1">
    <citation type="submission" date="2014-06" db="EMBL/GenBank/DDBJ databases">
        <authorList>
            <person name="Swart Estienne"/>
        </authorList>
    </citation>
    <scope>NUCLEOTIDE SEQUENCE [LARGE SCALE GENOMIC DNA]</scope>
    <source>
        <strain evidence="1 2">130c</strain>
    </source>
</reference>
<sequence length="166" mass="18288">MDASWIINLIQSKKKKSLGEEYLPHWPAALASTCPLLVEQERGSPLALSQVITSLQSFKARFLALSLTAATNFINFKFPEYSPPPLLFSESKQISGKKENKFLFDIGAFLKTQIRILLTFRNNNFGAPQTICKDTPGEGGPSLLLHKQGTCRGEGRGPVGEVLLPK</sequence>
<dbReference type="Proteomes" id="UP000039865">
    <property type="component" value="Unassembled WGS sequence"/>
</dbReference>
<proteinExistence type="predicted"/>
<evidence type="ECO:0000313" key="2">
    <source>
        <dbReference type="Proteomes" id="UP000039865"/>
    </source>
</evidence>
<protein>
    <submittedName>
        <fullName evidence="1">Uncharacterized protein</fullName>
    </submittedName>
</protein>
<dbReference type="EMBL" id="CCKQ01006270">
    <property type="protein sequence ID" value="CDW77568.1"/>
    <property type="molecule type" value="Genomic_DNA"/>
</dbReference>
<dbReference type="AlphaFoldDB" id="A0A078A9U6"/>